<gene>
    <name evidence="2" type="ORF">F4692_000157</name>
</gene>
<reference evidence="2 3" key="2">
    <citation type="submission" date="2020-08" db="EMBL/GenBank/DDBJ databases">
        <title>The Agave Microbiome: Exploring the role of microbial communities in plant adaptations to desert environments.</title>
        <authorList>
            <person name="Partida-Martinez L.P."/>
        </authorList>
    </citation>
    <scope>NUCLEOTIDE SEQUENCE [LARGE SCALE GENOMIC DNA]</scope>
    <source>
        <strain evidence="2 3">AT2.17</strain>
    </source>
</reference>
<evidence type="ECO:0000259" key="1">
    <source>
        <dbReference type="Pfam" id="PF22322"/>
    </source>
</evidence>
<feature type="domain" description="DUF6973" evidence="1">
    <location>
        <begin position="35"/>
        <end position="120"/>
    </location>
</feature>
<comment type="caution">
    <text evidence="2">The sequence shown here is derived from an EMBL/GenBank/DDBJ whole genome shotgun (WGS) entry which is preliminary data.</text>
</comment>
<evidence type="ECO:0000313" key="2">
    <source>
        <dbReference type="EMBL" id="NYE35053.1"/>
    </source>
</evidence>
<dbReference type="RefSeq" id="WP_179617756.1">
    <property type="nucleotide sequence ID" value="NZ_JACCBW010000001.1"/>
</dbReference>
<accession>A0A7Y9KRQ8</accession>
<dbReference type="InterPro" id="IPR054246">
    <property type="entry name" value="DUF6973"/>
</dbReference>
<dbReference type="EMBL" id="JACCBW010000001">
    <property type="protein sequence ID" value="NYE35053.1"/>
    <property type="molecule type" value="Genomic_DNA"/>
</dbReference>
<proteinExistence type="predicted"/>
<reference evidence="2 3" key="1">
    <citation type="submission" date="2020-07" db="EMBL/GenBank/DDBJ databases">
        <authorList>
            <person name="Partida-Martinez L."/>
            <person name="Huntemann M."/>
            <person name="Clum A."/>
            <person name="Wang J."/>
            <person name="Palaniappan K."/>
            <person name="Ritter S."/>
            <person name="Chen I.-M."/>
            <person name="Stamatis D."/>
            <person name="Reddy T."/>
            <person name="O'Malley R."/>
            <person name="Daum C."/>
            <person name="Shapiro N."/>
            <person name="Ivanova N."/>
            <person name="Kyrpides N."/>
            <person name="Woyke T."/>
        </authorList>
    </citation>
    <scope>NUCLEOTIDE SEQUENCE [LARGE SCALE GENOMIC DNA]</scope>
    <source>
        <strain evidence="2 3">AT2.17</strain>
    </source>
</reference>
<organism evidence="2 3">
    <name type="scientific">Nocardioides cavernae</name>
    <dbReference type="NCBI Taxonomy" id="1921566"/>
    <lineage>
        <taxon>Bacteria</taxon>
        <taxon>Bacillati</taxon>
        <taxon>Actinomycetota</taxon>
        <taxon>Actinomycetes</taxon>
        <taxon>Propionibacteriales</taxon>
        <taxon>Nocardioidaceae</taxon>
        <taxon>Nocardioides</taxon>
    </lineage>
</organism>
<dbReference type="AlphaFoldDB" id="A0A7Y9KRQ8"/>
<name>A0A7Y9KRQ8_9ACTN</name>
<dbReference type="Pfam" id="PF22322">
    <property type="entry name" value="DUF6973"/>
    <property type="match status" value="1"/>
</dbReference>
<keyword evidence="3" id="KW-1185">Reference proteome</keyword>
<protein>
    <recommendedName>
        <fullName evidence="1">DUF6973 domain-containing protein</fullName>
    </recommendedName>
</protein>
<evidence type="ECO:0000313" key="3">
    <source>
        <dbReference type="Proteomes" id="UP000549911"/>
    </source>
</evidence>
<dbReference type="Proteomes" id="UP000549911">
    <property type="component" value="Unassembled WGS sequence"/>
</dbReference>
<sequence length="153" mass="15928">MGFGRGFGGVVQQAIHAGTGVPRLWAAATRAGLGPTGAVEVLRVSQAALQAAATHGRGVPGRTNALRHFMWQATLTAKFGLDAARSIADAQEAGSPNRRDSRVDAHNNAAGQAYGSEHAAELAALSPSEAMTSLVPVALAKWESDELIWVRPH</sequence>